<sequence>MNEPLDVEGVWWLPESPDHKVPGWFRYDQDNGGYLRLAGSLRPLNWINNELANGTVQRFIGHRPDEDKIYPRIHGQAGHRLFNLEDAFQLSLSDGLCREDDAFESVHVNWLITGAWFVGDYRPEVNQAVVEFQHLTAWSDNDALNVIWDDVPPDVFAQATATRIPTESADIDGGLEMALVQALSTAGDQRNEATLEQRVLLRVSSREPTSMDNLTDRVADFQDLLTIASGKVANIQRFHFTHADVPKLSLAGKPLGNWQEELELHMRWSNRDSDNERLSPYGMVFTLEQFGGIDGLRRWMTIADQYRSELRRILATRYNAGMFLEDRVAHCVAALESFDRTRRNSKDGDTYLVERLRFCVAHAGSPFEDLLVGESVAAWTERAKNHRNALGHHLDRYRSNLNLVEGELADQLLWLGQLCLLRSAEAPKPVFERIRSDSHFRWVAKRVAARREAARSSAPDSPAP</sequence>
<dbReference type="Pfam" id="PF18862">
    <property type="entry name" value="ApeA_NTD1"/>
    <property type="match status" value="1"/>
</dbReference>
<evidence type="ECO:0000313" key="2">
    <source>
        <dbReference type="EMBL" id="MBM7506457.1"/>
    </source>
</evidence>
<gene>
    <name evidence="2" type="ORF">JOE61_000271</name>
</gene>
<accession>A0ABS2M5L2</accession>
<organism evidence="2 3">
    <name type="scientific">Nocardioides salarius</name>
    <dbReference type="NCBI Taxonomy" id="374513"/>
    <lineage>
        <taxon>Bacteria</taxon>
        <taxon>Bacillati</taxon>
        <taxon>Actinomycetota</taxon>
        <taxon>Actinomycetes</taxon>
        <taxon>Propionibacteriales</taxon>
        <taxon>Nocardioidaceae</taxon>
        <taxon>Nocardioides</taxon>
    </lineage>
</organism>
<name>A0ABS2M5L2_9ACTN</name>
<evidence type="ECO:0000313" key="3">
    <source>
        <dbReference type="Proteomes" id="UP000732378"/>
    </source>
</evidence>
<dbReference type="Proteomes" id="UP000732378">
    <property type="component" value="Unassembled WGS sequence"/>
</dbReference>
<dbReference type="RefSeq" id="WP_193670804.1">
    <property type="nucleotide sequence ID" value="NZ_JACDTV010000018.1"/>
</dbReference>
<reference evidence="2 3" key="1">
    <citation type="submission" date="2021-01" db="EMBL/GenBank/DDBJ databases">
        <title>Sequencing the genomes of 1000 actinobacteria strains.</title>
        <authorList>
            <person name="Klenk H.-P."/>
        </authorList>
    </citation>
    <scope>NUCLEOTIDE SEQUENCE [LARGE SCALE GENOMIC DNA]</scope>
    <source>
        <strain evidence="2 3">DSM 18239</strain>
    </source>
</reference>
<proteinExistence type="predicted"/>
<dbReference type="EMBL" id="JAFBBZ010000001">
    <property type="protein sequence ID" value="MBM7506457.1"/>
    <property type="molecule type" value="Genomic_DNA"/>
</dbReference>
<feature type="domain" description="ApeA N-terminal" evidence="1">
    <location>
        <begin position="8"/>
        <end position="290"/>
    </location>
</feature>
<comment type="caution">
    <text evidence="2">The sequence shown here is derived from an EMBL/GenBank/DDBJ whole genome shotgun (WGS) entry which is preliminary data.</text>
</comment>
<keyword evidence="3" id="KW-1185">Reference proteome</keyword>
<dbReference type="InterPro" id="IPR041223">
    <property type="entry name" value="ApeA_NTD"/>
</dbReference>
<evidence type="ECO:0000259" key="1">
    <source>
        <dbReference type="Pfam" id="PF18862"/>
    </source>
</evidence>
<protein>
    <recommendedName>
        <fullName evidence="1">ApeA N-terminal domain-containing protein</fullName>
    </recommendedName>
</protein>